<name>A0AAW2ZPB7_9EUKA</name>
<organism evidence="2 3">
    <name type="scientific">Acrasis kona</name>
    <dbReference type="NCBI Taxonomy" id="1008807"/>
    <lineage>
        <taxon>Eukaryota</taxon>
        <taxon>Discoba</taxon>
        <taxon>Heterolobosea</taxon>
        <taxon>Tetramitia</taxon>
        <taxon>Eutetramitia</taxon>
        <taxon>Acrasidae</taxon>
        <taxon>Acrasis</taxon>
    </lineage>
</organism>
<comment type="caution">
    <text evidence="2">The sequence shown here is derived from an EMBL/GenBank/DDBJ whole genome shotgun (WGS) entry which is preliminary data.</text>
</comment>
<evidence type="ECO:0000313" key="2">
    <source>
        <dbReference type="EMBL" id="KAL0491681.1"/>
    </source>
</evidence>
<dbReference type="EMBL" id="JAOPGA020001843">
    <property type="protein sequence ID" value="KAL0491681.1"/>
    <property type="molecule type" value="Genomic_DNA"/>
</dbReference>
<evidence type="ECO:0000313" key="3">
    <source>
        <dbReference type="Proteomes" id="UP001431209"/>
    </source>
</evidence>
<keyword evidence="1" id="KW-0732">Signal</keyword>
<dbReference type="AlphaFoldDB" id="A0AAW2ZPB7"/>
<accession>A0AAW2ZPB7</accession>
<proteinExistence type="predicted"/>
<dbReference type="Proteomes" id="UP001431209">
    <property type="component" value="Unassembled WGS sequence"/>
</dbReference>
<evidence type="ECO:0000256" key="1">
    <source>
        <dbReference type="SAM" id="SignalP"/>
    </source>
</evidence>
<gene>
    <name evidence="2" type="ORF">AKO1_010156</name>
</gene>
<reference evidence="2 3" key="1">
    <citation type="submission" date="2024-03" db="EMBL/GenBank/DDBJ databases">
        <title>The Acrasis kona genome and developmental transcriptomes reveal deep origins of eukaryotic multicellular pathways.</title>
        <authorList>
            <person name="Sheikh S."/>
            <person name="Fu C.-J."/>
            <person name="Brown M.W."/>
            <person name="Baldauf S.L."/>
        </authorList>
    </citation>
    <scope>NUCLEOTIDE SEQUENCE [LARGE SCALE GENOMIC DNA]</scope>
    <source>
        <strain evidence="2 3">ATCC MYA-3509</strain>
    </source>
</reference>
<keyword evidence="3" id="KW-1185">Reference proteome</keyword>
<feature type="chain" id="PRO_5043722045" evidence="1">
    <location>
        <begin position="20"/>
        <end position="439"/>
    </location>
</feature>
<protein>
    <submittedName>
        <fullName evidence="2">Leucine zipper protein</fullName>
    </submittedName>
</protein>
<feature type="signal peptide" evidence="1">
    <location>
        <begin position="1"/>
        <end position="19"/>
    </location>
</feature>
<sequence>MFRLFVILSLLAILAQVHSAVDNGGQYDSLLNSEELYPEFKSPKFVLWSNASGPNIILPNGTVKIVDTYWLGLNAWNKTKKIEERLTSTLFKDHIPYIHINNFNNMNPITCRQAIAFDKKILSIMKSSFAVIDFESDWDVTTTLVGTKKGSDCLEKRIKLWRKSKNFVLLSSVTLEQVDAQYETFSKLSHMFDLHSVVHHVVSHTSDCTWRTDGGNMTKNGKSFEEALNIVQELMSKQDKISRLTRDKKSFVVGDAAITSCSWDGVGQSRILSQMVDKMCDLIKNRGFHGMNLRSYSPHPQLRSLGHNNEGKYVWGSNADAKNQLQRGHDLAVRIMTNMETACKDTTPVTVKDFITIKKHLKASEDVLSVIIDPIENIKQVVAIPSNWKGHFIELVKSSTNPHEYSADIKSRKILKSSTVKIVVTRRPPLPDKITILDW</sequence>